<organism evidence="3 4">
    <name type="scientific">Enterococcus thailandicus</name>
    <dbReference type="NCBI Taxonomy" id="417368"/>
    <lineage>
        <taxon>Bacteria</taxon>
        <taxon>Bacillati</taxon>
        <taxon>Bacillota</taxon>
        <taxon>Bacilli</taxon>
        <taxon>Lactobacillales</taxon>
        <taxon>Enterococcaceae</taxon>
        <taxon>Enterococcus</taxon>
    </lineage>
</organism>
<sequence>METEWQKRERKLRKKAEMLRLCRLLDIEDWDQNQAISSEIKKIVSGVTRKPEVNNKNVMKTQKEQRIREIKKLSNELSVARSNENN</sequence>
<dbReference type="EMBL" id="BJUG01000003">
    <property type="protein sequence ID" value="GEK36378.1"/>
    <property type="molecule type" value="Genomic_DNA"/>
</dbReference>
<dbReference type="KEGG" id="eth:CK496_08240"/>
<dbReference type="Proteomes" id="UP000078516">
    <property type="component" value="Unassembled WGS sequence"/>
</dbReference>
<evidence type="ECO:0000256" key="1">
    <source>
        <dbReference type="SAM" id="Coils"/>
    </source>
</evidence>
<dbReference type="EMBL" id="LWMN01000001">
    <property type="protein sequence ID" value="OAQ57009.1"/>
    <property type="molecule type" value="Genomic_DNA"/>
</dbReference>
<accession>A0A179EVU4</accession>
<keyword evidence="1" id="KW-0175">Coiled coil</keyword>
<keyword evidence="4" id="KW-1185">Reference proteome</keyword>
<evidence type="ECO:0000313" key="5">
    <source>
        <dbReference type="Proteomes" id="UP000321361"/>
    </source>
</evidence>
<dbReference type="AlphaFoldDB" id="A0A179EVU4"/>
<dbReference type="GeneID" id="77487629"/>
<dbReference type="PATRIC" id="fig|417368.6.peg.198"/>
<dbReference type="RefSeq" id="WP_067480831.1">
    <property type="nucleotide sequence ID" value="NZ_BJUG01000003.1"/>
</dbReference>
<evidence type="ECO:0000313" key="2">
    <source>
        <dbReference type="EMBL" id="GEK36378.1"/>
    </source>
</evidence>
<protein>
    <submittedName>
        <fullName evidence="3">Uncharacterized protein</fullName>
    </submittedName>
</protein>
<proteinExistence type="predicted"/>
<feature type="coiled-coil region" evidence="1">
    <location>
        <begin position="56"/>
        <end position="83"/>
    </location>
</feature>
<evidence type="ECO:0000313" key="4">
    <source>
        <dbReference type="Proteomes" id="UP000078516"/>
    </source>
</evidence>
<gene>
    <name evidence="2" type="primary">fliG</name>
    <name evidence="3" type="ORF">A6E74_01135</name>
    <name evidence="2" type="ORF">ETH01_06650</name>
</gene>
<dbReference type="Proteomes" id="UP000321361">
    <property type="component" value="Unassembled WGS sequence"/>
</dbReference>
<reference evidence="3 4" key="1">
    <citation type="submission" date="2016-04" db="EMBL/GenBank/DDBJ databases">
        <title>Draft genome of an Enterococcus thailandicus strain isolated from bovine feces.</title>
        <authorList>
            <person name="Beukers A.G."/>
            <person name="Zaheer R."/>
            <person name="Goji N."/>
            <person name="Cook S.R."/>
            <person name="Amoako K."/>
            <person name="Chaves A.V."/>
            <person name="Ward M.P."/>
            <person name="Mcallister T.A."/>
        </authorList>
    </citation>
    <scope>NUCLEOTIDE SEQUENCE [LARGE SCALE GENOMIC DNA]</scope>
    <source>
        <strain evidence="3 4">F0711D 46</strain>
    </source>
</reference>
<name>A0A179EVU4_ENTTH</name>
<comment type="caution">
    <text evidence="3">The sequence shown here is derived from an EMBL/GenBank/DDBJ whole genome shotgun (WGS) entry which is preliminary data.</text>
</comment>
<evidence type="ECO:0000313" key="3">
    <source>
        <dbReference type="EMBL" id="OAQ57009.1"/>
    </source>
</evidence>
<reference evidence="2 5" key="2">
    <citation type="submission" date="2019-07" db="EMBL/GenBank/DDBJ databases">
        <title>Whole genome shotgun sequence of Enterococcus thailandicus NBRC 101867.</title>
        <authorList>
            <person name="Hosoyama A."/>
            <person name="Uohara A."/>
            <person name="Ohji S."/>
            <person name="Ichikawa N."/>
        </authorList>
    </citation>
    <scope>NUCLEOTIDE SEQUENCE [LARGE SCALE GENOMIC DNA]</scope>
    <source>
        <strain evidence="2 5">NBRC 101867</strain>
    </source>
</reference>
<dbReference type="OrthoDB" id="2195109at2"/>